<keyword evidence="6 12" id="KW-0862">Zinc</keyword>
<evidence type="ECO:0000256" key="7">
    <source>
        <dbReference type="ARBA" id="ARBA00022912"/>
    </source>
</evidence>
<reference evidence="14" key="1">
    <citation type="submission" date="2020-11" db="EMBL/GenBank/DDBJ databases">
        <title>Kefir isolates.</title>
        <authorList>
            <person name="Marcisauskas S."/>
            <person name="Kim Y."/>
            <person name="Blasche S."/>
        </authorList>
    </citation>
    <scope>NUCLEOTIDE SEQUENCE</scope>
    <source>
        <strain evidence="14">Olga-1</strain>
    </source>
</reference>
<evidence type="ECO:0000256" key="9">
    <source>
        <dbReference type="ARBA" id="ARBA00047761"/>
    </source>
</evidence>
<protein>
    <recommendedName>
        <fullName evidence="12">RNA polymerase II subunit B1 CTD phosphatase RPAP2 homolog</fullName>
        <ecNumber evidence="12">3.1.3.16</ecNumber>
    </recommendedName>
</protein>
<dbReference type="InterPro" id="IPR039693">
    <property type="entry name" value="Rtr1/RPAP2"/>
</dbReference>
<dbReference type="GO" id="GO:0008420">
    <property type="term" value="F:RNA polymerase II CTD heptapeptide repeat phosphatase activity"/>
    <property type="evidence" value="ECO:0007669"/>
    <property type="project" value="UniProtKB-UniRule"/>
</dbReference>
<evidence type="ECO:0000256" key="6">
    <source>
        <dbReference type="ARBA" id="ARBA00022833"/>
    </source>
</evidence>
<evidence type="ECO:0000256" key="4">
    <source>
        <dbReference type="ARBA" id="ARBA00022771"/>
    </source>
</evidence>
<comment type="similarity">
    <text evidence="2 11 12">Belongs to the RPAP2 family.</text>
</comment>
<feature type="domain" description="RTR1-type" evidence="13">
    <location>
        <begin position="62"/>
        <end position="145"/>
    </location>
</feature>
<evidence type="ECO:0000259" key="13">
    <source>
        <dbReference type="PROSITE" id="PS51479"/>
    </source>
</evidence>
<evidence type="ECO:0000256" key="12">
    <source>
        <dbReference type="RuleBase" id="RU367080"/>
    </source>
</evidence>
<dbReference type="GO" id="GO:0043175">
    <property type="term" value="F:RNA polymerase core enzyme binding"/>
    <property type="evidence" value="ECO:0007669"/>
    <property type="project" value="UniProtKB-UniRule"/>
</dbReference>
<evidence type="ECO:0000256" key="11">
    <source>
        <dbReference type="PROSITE-ProRule" id="PRU00812"/>
    </source>
</evidence>
<dbReference type="AlphaFoldDB" id="A0A9P6WIA0"/>
<dbReference type="Gene3D" id="1.25.40.820">
    <property type="match status" value="1"/>
</dbReference>
<dbReference type="OrthoDB" id="2590500at2759"/>
<evidence type="ECO:0000256" key="3">
    <source>
        <dbReference type="ARBA" id="ARBA00022723"/>
    </source>
</evidence>
<dbReference type="PROSITE" id="PS51479">
    <property type="entry name" value="ZF_RTR1"/>
    <property type="match status" value="1"/>
</dbReference>
<keyword evidence="3 12" id="KW-0479">Metal-binding</keyword>
<evidence type="ECO:0000256" key="2">
    <source>
        <dbReference type="ARBA" id="ARBA00005676"/>
    </source>
</evidence>
<comment type="caution">
    <text evidence="14">The sequence shown here is derived from an EMBL/GenBank/DDBJ whole genome shotgun (WGS) entry which is preliminary data.</text>
</comment>
<proteinExistence type="inferred from homology"/>
<dbReference type="InterPro" id="IPR007308">
    <property type="entry name" value="Rtr1/RPAP2_dom"/>
</dbReference>
<comment type="subcellular location">
    <subcellularLocation>
        <location evidence="1 12">Nucleus</location>
    </subcellularLocation>
</comment>
<keyword evidence="8 12" id="KW-0539">Nucleus</keyword>
<name>A0A9P6WIA0_9ASCO</name>
<evidence type="ECO:0000256" key="5">
    <source>
        <dbReference type="ARBA" id="ARBA00022801"/>
    </source>
</evidence>
<gene>
    <name evidence="14" type="ORF">C6P40_002084</name>
</gene>
<dbReference type="GO" id="GO:0005737">
    <property type="term" value="C:cytoplasm"/>
    <property type="evidence" value="ECO:0007669"/>
    <property type="project" value="TreeGrafter"/>
</dbReference>
<evidence type="ECO:0000256" key="8">
    <source>
        <dbReference type="ARBA" id="ARBA00023242"/>
    </source>
</evidence>
<dbReference type="PANTHER" id="PTHR14732:SF0">
    <property type="entry name" value="RNA POLYMERASE II SUBUNIT B1 CTD PHOSPHATASE RPAP2-RELATED"/>
    <property type="match status" value="1"/>
</dbReference>
<evidence type="ECO:0000313" key="15">
    <source>
        <dbReference type="Proteomes" id="UP000697127"/>
    </source>
</evidence>
<comment type="catalytic activity">
    <reaction evidence="9 12">
        <text>O-phospho-L-seryl-[protein] + H2O = L-seryl-[protein] + phosphate</text>
        <dbReference type="Rhea" id="RHEA:20629"/>
        <dbReference type="Rhea" id="RHEA-COMP:9863"/>
        <dbReference type="Rhea" id="RHEA-COMP:11604"/>
        <dbReference type="ChEBI" id="CHEBI:15377"/>
        <dbReference type="ChEBI" id="CHEBI:29999"/>
        <dbReference type="ChEBI" id="CHEBI:43474"/>
        <dbReference type="ChEBI" id="CHEBI:83421"/>
        <dbReference type="EC" id="3.1.3.16"/>
    </reaction>
</comment>
<dbReference type="GO" id="GO:0008270">
    <property type="term" value="F:zinc ion binding"/>
    <property type="evidence" value="ECO:0007669"/>
    <property type="project" value="UniProtKB-KW"/>
</dbReference>
<sequence length="238" mass="27993">MDGITVENTEIDENTLTIEKLYDFLLPILNKHMLTPKEANQLTYNLTEQLISNNCDSKVLRLLARYLSKKSYEDITEERIIEHYCGYPLCKFNDPKKIKDIEINSLVKKLKMPRYYNSKFCCKNHYICSEFYKNQLGFDALFMRINLDKPWFSEDSIENHVVLLDEYINMKEKGVDMDDLNTVIDMLRSMNVKDSTSANLNLNSNLNSREELIEHFENFKVIEHNGKQKSDDVYGNKS</sequence>
<keyword evidence="15" id="KW-1185">Reference proteome</keyword>
<accession>A0A9P6WIA0</accession>
<dbReference type="EMBL" id="PUHW01000235">
    <property type="protein sequence ID" value="KAG0687625.1"/>
    <property type="molecule type" value="Genomic_DNA"/>
</dbReference>
<comment type="catalytic activity">
    <reaction evidence="10 12">
        <text>O-phospho-L-threonyl-[protein] + H2O = L-threonyl-[protein] + phosphate</text>
        <dbReference type="Rhea" id="RHEA:47004"/>
        <dbReference type="Rhea" id="RHEA-COMP:11060"/>
        <dbReference type="Rhea" id="RHEA-COMP:11605"/>
        <dbReference type="ChEBI" id="CHEBI:15377"/>
        <dbReference type="ChEBI" id="CHEBI:30013"/>
        <dbReference type="ChEBI" id="CHEBI:43474"/>
        <dbReference type="ChEBI" id="CHEBI:61977"/>
        <dbReference type="EC" id="3.1.3.16"/>
    </reaction>
</comment>
<dbReference type="PANTHER" id="PTHR14732">
    <property type="entry name" value="RNA POLYMERASE II SUBUNIT B1 CTD PHOSPHATASE RPAP2-RELATED"/>
    <property type="match status" value="1"/>
</dbReference>
<dbReference type="Pfam" id="PF04181">
    <property type="entry name" value="RPAP2_Rtr1"/>
    <property type="match status" value="1"/>
</dbReference>
<dbReference type="InterPro" id="IPR038534">
    <property type="entry name" value="Rtr1/RPAP2_sf"/>
</dbReference>
<dbReference type="Proteomes" id="UP000697127">
    <property type="component" value="Unassembled WGS sequence"/>
</dbReference>
<organism evidence="14 15">
    <name type="scientific">Pichia californica</name>
    <dbReference type="NCBI Taxonomy" id="460514"/>
    <lineage>
        <taxon>Eukaryota</taxon>
        <taxon>Fungi</taxon>
        <taxon>Dikarya</taxon>
        <taxon>Ascomycota</taxon>
        <taxon>Saccharomycotina</taxon>
        <taxon>Pichiomycetes</taxon>
        <taxon>Pichiales</taxon>
        <taxon>Pichiaceae</taxon>
        <taxon>Pichia</taxon>
    </lineage>
</organism>
<dbReference type="EC" id="3.1.3.16" evidence="12"/>
<evidence type="ECO:0000313" key="14">
    <source>
        <dbReference type="EMBL" id="KAG0687625.1"/>
    </source>
</evidence>
<dbReference type="GO" id="GO:0005634">
    <property type="term" value="C:nucleus"/>
    <property type="evidence" value="ECO:0007669"/>
    <property type="project" value="UniProtKB-SubCell"/>
</dbReference>
<comment type="function">
    <text evidence="12">Putative RNA polymerase II subunit B1 C-terminal domain (CTD) phosphatase involved in RNA polymerase II transcription regulation.</text>
</comment>
<evidence type="ECO:0000256" key="1">
    <source>
        <dbReference type="ARBA" id="ARBA00004123"/>
    </source>
</evidence>
<keyword evidence="4 12" id="KW-0863">Zinc-finger</keyword>
<keyword evidence="7 12" id="KW-0904">Protein phosphatase</keyword>
<keyword evidence="5 12" id="KW-0378">Hydrolase</keyword>
<evidence type="ECO:0000256" key="10">
    <source>
        <dbReference type="ARBA" id="ARBA00048336"/>
    </source>
</evidence>